<feature type="chain" id="PRO_5038676365" description="Lipoprotein" evidence="2">
    <location>
        <begin position="20"/>
        <end position="172"/>
    </location>
</feature>
<reference evidence="3 4" key="1">
    <citation type="submission" date="2018-08" db="EMBL/GenBank/DDBJ databases">
        <title>Bacillus jemisoniae sp. nov., Bacillus chryseoplanitiae sp. nov., Bacillus resnikiae sp. nov., and Bacillus frankliniae sp. nov., isolated from Viking spacecraft and associated surfaces.</title>
        <authorList>
            <person name="Seuylemezian A."/>
            <person name="Vaishampayan P."/>
        </authorList>
    </citation>
    <scope>NUCLEOTIDE SEQUENCE [LARGE SCALE GENOMIC DNA]</scope>
    <source>
        <strain evidence="3 4">MA001</strain>
    </source>
</reference>
<evidence type="ECO:0008006" key="5">
    <source>
        <dbReference type="Google" id="ProtNLM"/>
    </source>
</evidence>
<proteinExistence type="predicted"/>
<gene>
    <name evidence="3" type="ORF">D1953_17245</name>
</gene>
<organism evidence="3 4">
    <name type="scientific">Peribacillus asahii</name>
    <dbReference type="NCBI Taxonomy" id="228899"/>
    <lineage>
        <taxon>Bacteria</taxon>
        <taxon>Bacillati</taxon>
        <taxon>Bacillota</taxon>
        <taxon>Bacilli</taxon>
        <taxon>Bacillales</taxon>
        <taxon>Bacillaceae</taxon>
        <taxon>Peribacillus</taxon>
    </lineage>
</organism>
<dbReference type="Proteomes" id="UP000266016">
    <property type="component" value="Unassembled WGS sequence"/>
</dbReference>
<feature type="compositionally biased region" description="Low complexity" evidence="1">
    <location>
        <begin position="27"/>
        <end position="38"/>
    </location>
</feature>
<keyword evidence="4" id="KW-1185">Reference proteome</keyword>
<dbReference type="AlphaFoldDB" id="A0A398AZ67"/>
<evidence type="ECO:0000313" key="3">
    <source>
        <dbReference type="EMBL" id="RID82875.1"/>
    </source>
</evidence>
<evidence type="ECO:0000256" key="2">
    <source>
        <dbReference type="SAM" id="SignalP"/>
    </source>
</evidence>
<dbReference type="EMBL" id="QWVS01000041">
    <property type="protein sequence ID" value="RID82875.1"/>
    <property type="molecule type" value="Genomic_DNA"/>
</dbReference>
<dbReference type="PROSITE" id="PS51257">
    <property type="entry name" value="PROKAR_LIPOPROTEIN"/>
    <property type="match status" value="1"/>
</dbReference>
<feature type="signal peptide" evidence="2">
    <location>
        <begin position="1"/>
        <end position="19"/>
    </location>
</feature>
<comment type="caution">
    <text evidence="3">The sequence shown here is derived from an EMBL/GenBank/DDBJ whole genome shotgun (WGS) entry which is preliminary data.</text>
</comment>
<protein>
    <recommendedName>
        <fullName evidence="5">Lipoprotein</fullName>
    </recommendedName>
</protein>
<feature type="region of interest" description="Disordered" evidence="1">
    <location>
        <begin position="27"/>
        <end position="56"/>
    </location>
</feature>
<dbReference type="RefSeq" id="WP_119118407.1">
    <property type="nucleotide sequence ID" value="NZ_QWVS01000041.1"/>
</dbReference>
<evidence type="ECO:0000313" key="4">
    <source>
        <dbReference type="Proteomes" id="UP000266016"/>
    </source>
</evidence>
<name>A0A398AZ67_9BACI</name>
<keyword evidence="2" id="KW-0732">Signal</keyword>
<sequence>MKYFSKVLMTISLSFFLMAVFSCSNNEENNNTTENQTTEETKKDEETTKSKYPFPNDTTAKGNGKIILSTAAGTSENGNTPVLFVSEEDILIQIGMDAENFDGSKQSFVYVDKMFSNTEQFGELTQTSVNLQESMLKPGIHTVSVIQFDNDDPNNGSVTGYTEAKYEVKEKK</sequence>
<accession>A0A398AZ67</accession>
<evidence type="ECO:0000256" key="1">
    <source>
        <dbReference type="SAM" id="MobiDB-lite"/>
    </source>
</evidence>
<feature type="compositionally biased region" description="Basic and acidic residues" evidence="1">
    <location>
        <begin position="39"/>
        <end position="49"/>
    </location>
</feature>